<feature type="compositionally biased region" description="Basic residues" evidence="1">
    <location>
        <begin position="1"/>
        <end position="12"/>
    </location>
</feature>
<evidence type="ECO:0000313" key="2">
    <source>
        <dbReference type="EMBL" id="CAG6535251.1"/>
    </source>
</evidence>
<proteinExistence type="predicted"/>
<name>A0A8D8MNJ2_CULPI</name>
<organism evidence="2">
    <name type="scientific">Culex pipiens</name>
    <name type="common">House mosquito</name>
    <dbReference type="NCBI Taxonomy" id="7175"/>
    <lineage>
        <taxon>Eukaryota</taxon>
        <taxon>Metazoa</taxon>
        <taxon>Ecdysozoa</taxon>
        <taxon>Arthropoda</taxon>
        <taxon>Hexapoda</taxon>
        <taxon>Insecta</taxon>
        <taxon>Pterygota</taxon>
        <taxon>Neoptera</taxon>
        <taxon>Endopterygota</taxon>
        <taxon>Diptera</taxon>
        <taxon>Nematocera</taxon>
        <taxon>Culicoidea</taxon>
        <taxon>Culicidae</taxon>
        <taxon>Culicinae</taxon>
        <taxon>Culicini</taxon>
        <taxon>Culex</taxon>
        <taxon>Culex</taxon>
    </lineage>
</organism>
<evidence type="ECO:0000256" key="1">
    <source>
        <dbReference type="SAM" id="MobiDB-lite"/>
    </source>
</evidence>
<feature type="region of interest" description="Disordered" evidence="1">
    <location>
        <begin position="1"/>
        <end position="61"/>
    </location>
</feature>
<dbReference type="EMBL" id="HBUE01050772">
    <property type="protein sequence ID" value="CAG6464281.1"/>
    <property type="molecule type" value="Transcribed_RNA"/>
</dbReference>
<reference evidence="2" key="1">
    <citation type="submission" date="2021-05" db="EMBL/GenBank/DDBJ databases">
        <authorList>
            <person name="Alioto T."/>
            <person name="Alioto T."/>
            <person name="Gomez Garrido J."/>
        </authorList>
    </citation>
    <scope>NUCLEOTIDE SEQUENCE</scope>
</reference>
<dbReference type="EMBL" id="HBUE01212966">
    <property type="protein sequence ID" value="CAG6535251.1"/>
    <property type="molecule type" value="Transcribed_RNA"/>
</dbReference>
<protein>
    <submittedName>
        <fullName evidence="2">(northern house mosquito) hypothetical protein</fullName>
    </submittedName>
</protein>
<dbReference type="AlphaFoldDB" id="A0A8D8MNJ2"/>
<sequence>MSGFRRRRRRRLPERIRTRTSTTGGVTKRASGFRRRIPRKRNITGGVKRVRSGFRRKNRNRKMSASIVTWTVYTTTRTRTGRFTSGTERRKRGSRRLTTSLWRFISLATASPTIPQAPRTRSNPRNVLRLLRK</sequence>
<accession>A0A8D8MNJ2</accession>
<feature type="compositionally biased region" description="Basic residues" evidence="1">
    <location>
        <begin position="31"/>
        <end position="61"/>
    </location>
</feature>
<dbReference type="EMBL" id="HBUE01319466">
    <property type="protein sequence ID" value="CAG6587236.1"/>
    <property type="molecule type" value="Transcribed_RNA"/>
</dbReference>